<accession>A0A212L3S3</accession>
<dbReference type="Pfam" id="PF00107">
    <property type="entry name" value="ADH_zinc_N"/>
    <property type="match status" value="1"/>
</dbReference>
<dbReference type="InterPro" id="IPR011032">
    <property type="entry name" value="GroES-like_sf"/>
</dbReference>
<dbReference type="InterPro" id="IPR051397">
    <property type="entry name" value="Zn-ADH-like_protein"/>
</dbReference>
<dbReference type="Pfam" id="PF08240">
    <property type="entry name" value="ADH_N"/>
    <property type="match status" value="1"/>
</dbReference>
<dbReference type="InterPro" id="IPR013149">
    <property type="entry name" value="ADH-like_C"/>
</dbReference>
<proteinExistence type="predicted"/>
<dbReference type="GO" id="GO:0016491">
    <property type="term" value="F:oxidoreductase activity"/>
    <property type="evidence" value="ECO:0007669"/>
    <property type="project" value="InterPro"/>
</dbReference>
<protein>
    <submittedName>
        <fullName evidence="2">Alcohol dehydrogenase, zinc-binding protein</fullName>
    </submittedName>
</protein>
<dbReference type="RefSeq" id="WP_288199227.1">
    <property type="nucleotide sequence ID" value="NZ_LT608334.1"/>
</dbReference>
<sequence length="318" mass="32904">MKAAVYHQPGGADVLRYVDMPDPACPPDGALIRVEAISIEGGDVITRAALPLEPGHVPGYAAAGEVMAVGADVSDRHVGQKVTSFDIDGSHASLRAVKASRTWPVPAGLGMAAAAALPISFGTAHHCLFARGALTAGEIVLVQAGAGGVGLAAIQLAHRAGARVVATVSGPERTERLIALGADHTVNYRQVDVLQEVKRLTAGDGVDLVIDPVGSTLDGSLAALKPEGRLVFVGNAGGSSLAPNLWPALQHNQTLLGVFMGTQFEKPPVHRTVSDMLERAAQGELEMIIAETFPLAEAARAHACAEKRTTIGRVIMTP</sequence>
<dbReference type="Gene3D" id="3.40.50.720">
    <property type="entry name" value="NAD(P)-binding Rossmann-like Domain"/>
    <property type="match status" value="1"/>
</dbReference>
<organism evidence="2">
    <name type="scientific">uncultured Pleomorphomonas sp</name>
    <dbReference type="NCBI Taxonomy" id="442121"/>
    <lineage>
        <taxon>Bacteria</taxon>
        <taxon>Pseudomonadati</taxon>
        <taxon>Pseudomonadota</taxon>
        <taxon>Alphaproteobacteria</taxon>
        <taxon>Hyphomicrobiales</taxon>
        <taxon>Pleomorphomonadaceae</taxon>
        <taxon>Pleomorphomonas</taxon>
        <taxon>environmental samples</taxon>
    </lineage>
</organism>
<dbReference type="SMART" id="SM00829">
    <property type="entry name" value="PKS_ER"/>
    <property type="match status" value="1"/>
</dbReference>
<dbReference type="EMBL" id="FMJD01000002">
    <property type="protein sequence ID" value="SCM72190.1"/>
    <property type="molecule type" value="Genomic_DNA"/>
</dbReference>
<name>A0A212L3S3_9HYPH</name>
<dbReference type="SUPFAM" id="SSF51735">
    <property type="entry name" value="NAD(P)-binding Rossmann-fold domains"/>
    <property type="match status" value="1"/>
</dbReference>
<dbReference type="InterPro" id="IPR013154">
    <property type="entry name" value="ADH-like_N"/>
</dbReference>
<dbReference type="InterPro" id="IPR020843">
    <property type="entry name" value="ER"/>
</dbReference>
<evidence type="ECO:0000259" key="1">
    <source>
        <dbReference type="SMART" id="SM00829"/>
    </source>
</evidence>
<dbReference type="PANTHER" id="PTHR43677">
    <property type="entry name" value="SHORT-CHAIN DEHYDROGENASE/REDUCTASE"/>
    <property type="match status" value="1"/>
</dbReference>
<gene>
    <name evidence="2" type="ORF">KL86PLE_100498</name>
</gene>
<evidence type="ECO:0000313" key="2">
    <source>
        <dbReference type="EMBL" id="SCM72190.1"/>
    </source>
</evidence>
<dbReference type="Gene3D" id="3.90.180.10">
    <property type="entry name" value="Medium-chain alcohol dehydrogenases, catalytic domain"/>
    <property type="match status" value="1"/>
</dbReference>
<dbReference type="InterPro" id="IPR036291">
    <property type="entry name" value="NAD(P)-bd_dom_sf"/>
</dbReference>
<dbReference type="SUPFAM" id="SSF50129">
    <property type="entry name" value="GroES-like"/>
    <property type="match status" value="1"/>
</dbReference>
<reference evidence="2" key="1">
    <citation type="submission" date="2016-08" db="EMBL/GenBank/DDBJ databases">
        <authorList>
            <person name="Seilhamer J.J."/>
        </authorList>
    </citation>
    <scope>NUCLEOTIDE SEQUENCE</scope>
    <source>
        <strain evidence="2">86</strain>
    </source>
</reference>
<dbReference type="PANTHER" id="PTHR43677:SF4">
    <property type="entry name" value="QUINONE OXIDOREDUCTASE-LIKE PROTEIN 2"/>
    <property type="match status" value="1"/>
</dbReference>
<feature type="domain" description="Enoyl reductase (ER)" evidence="1">
    <location>
        <begin position="10"/>
        <end position="316"/>
    </location>
</feature>
<dbReference type="AlphaFoldDB" id="A0A212L3S3"/>